<dbReference type="PANTHER" id="PTHR34075">
    <property type="entry name" value="BLR3430 PROTEIN"/>
    <property type="match status" value="1"/>
</dbReference>
<dbReference type="InterPro" id="IPR012340">
    <property type="entry name" value="NA-bd_OB-fold"/>
</dbReference>
<protein>
    <submittedName>
        <fullName evidence="3">DNA-binding protein</fullName>
    </submittedName>
</protein>
<evidence type="ECO:0000259" key="1">
    <source>
        <dbReference type="Pfam" id="PF01796"/>
    </source>
</evidence>
<reference evidence="4" key="1">
    <citation type="submission" date="2017-06" db="EMBL/GenBank/DDBJ databases">
        <title>Herbaspirillum phytohormonus sp. nov., isolated from the root nodule of Robinia pseudoacacia in lead-zinc mine.</title>
        <authorList>
            <person name="Fan M."/>
            <person name="Lin Y."/>
        </authorList>
    </citation>
    <scope>NUCLEOTIDE SEQUENCE [LARGE SCALE GENOMIC DNA]</scope>
    <source>
        <strain evidence="4">SC-089</strain>
    </source>
</reference>
<dbReference type="GO" id="GO:0003677">
    <property type="term" value="F:DNA binding"/>
    <property type="evidence" value="ECO:0007669"/>
    <property type="project" value="UniProtKB-KW"/>
</dbReference>
<feature type="domain" description="ChsH2 C-terminal OB-fold" evidence="1">
    <location>
        <begin position="59"/>
        <end position="119"/>
    </location>
</feature>
<dbReference type="OrthoDB" id="5514845at2"/>
<feature type="domain" description="ChsH2 rubredoxin-like zinc ribbon" evidence="2">
    <location>
        <begin position="24"/>
        <end position="56"/>
    </location>
</feature>
<comment type="caution">
    <text evidence="3">The sequence shown here is derived from an EMBL/GenBank/DDBJ whole genome shotgun (WGS) entry which is preliminary data.</text>
</comment>
<proteinExistence type="predicted"/>
<dbReference type="SUPFAM" id="SSF50249">
    <property type="entry name" value="Nucleic acid-binding proteins"/>
    <property type="match status" value="1"/>
</dbReference>
<evidence type="ECO:0000313" key="3">
    <source>
        <dbReference type="EMBL" id="OWT59052.1"/>
    </source>
</evidence>
<dbReference type="Gene3D" id="6.10.30.10">
    <property type="match status" value="1"/>
</dbReference>
<dbReference type="PANTHER" id="PTHR34075:SF5">
    <property type="entry name" value="BLR3430 PROTEIN"/>
    <property type="match status" value="1"/>
</dbReference>
<dbReference type="Pfam" id="PF01796">
    <property type="entry name" value="OB_ChsH2_C"/>
    <property type="match status" value="1"/>
</dbReference>
<keyword evidence="4" id="KW-1185">Reference proteome</keyword>
<dbReference type="Pfam" id="PF12172">
    <property type="entry name" value="zf-ChsH2"/>
    <property type="match status" value="1"/>
</dbReference>
<dbReference type="InterPro" id="IPR052513">
    <property type="entry name" value="Thioester_dehydratase-like"/>
</dbReference>
<dbReference type="AlphaFoldDB" id="A0A225ME36"/>
<dbReference type="RefSeq" id="WP_088603783.1">
    <property type="nucleotide sequence ID" value="NZ_NJIH01000007.1"/>
</dbReference>
<keyword evidence="3" id="KW-0238">DNA-binding</keyword>
<dbReference type="Proteomes" id="UP000214603">
    <property type="component" value="Unassembled WGS sequence"/>
</dbReference>
<dbReference type="InterPro" id="IPR002878">
    <property type="entry name" value="ChsH2_C"/>
</dbReference>
<evidence type="ECO:0000313" key="4">
    <source>
        <dbReference type="Proteomes" id="UP000214603"/>
    </source>
</evidence>
<evidence type="ECO:0000259" key="2">
    <source>
        <dbReference type="Pfam" id="PF12172"/>
    </source>
</evidence>
<accession>A0A225ME36</accession>
<dbReference type="InterPro" id="IPR022002">
    <property type="entry name" value="ChsH2_Znr"/>
</dbReference>
<name>A0A225ME36_9BURK</name>
<gene>
    <name evidence="3" type="ORF">CEY11_12730</name>
</gene>
<dbReference type="EMBL" id="NJIH01000007">
    <property type="protein sequence ID" value="OWT59052.1"/>
    <property type="molecule type" value="Genomic_DNA"/>
</dbReference>
<organism evidence="3 4">
    <name type="scientific">Candidimonas nitroreducens</name>
    <dbReference type="NCBI Taxonomy" id="683354"/>
    <lineage>
        <taxon>Bacteria</taxon>
        <taxon>Pseudomonadati</taxon>
        <taxon>Pseudomonadota</taxon>
        <taxon>Betaproteobacteria</taxon>
        <taxon>Burkholderiales</taxon>
        <taxon>Alcaligenaceae</taxon>
        <taxon>Candidimonas</taxon>
    </lineage>
</organism>
<sequence length="137" mass="14575">MKSTQGSAAQAGGEGGVQRAYFAFLREGKFMIQRCEHCARHVFYPRALCPHCGASEPGWVPAQGGGTVYASSVVRKKPEDGGDYNVALVDLDEGVRMMSRIDGIAPDQVQIGMRVVARIVDAADGSMVVFNPQGDAA</sequence>